<feature type="transmembrane region" description="Helical" evidence="2">
    <location>
        <begin position="41"/>
        <end position="64"/>
    </location>
</feature>
<organism evidence="3 4">
    <name type="scientific">Jaapia argillacea MUCL 33604</name>
    <dbReference type="NCBI Taxonomy" id="933084"/>
    <lineage>
        <taxon>Eukaryota</taxon>
        <taxon>Fungi</taxon>
        <taxon>Dikarya</taxon>
        <taxon>Basidiomycota</taxon>
        <taxon>Agaricomycotina</taxon>
        <taxon>Agaricomycetes</taxon>
        <taxon>Agaricomycetidae</taxon>
        <taxon>Jaapiales</taxon>
        <taxon>Jaapiaceae</taxon>
        <taxon>Jaapia</taxon>
    </lineage>
</organism>
<keyword evidence="4" id="KW-1185">Reference proteome</keyword>
<evidence type="ECO:0000313" key="3">
    <source>
        <dbReference type="EMBL" id="KDQ57801.1"/>
    </source>
</evidence>
<protein>
    <submittedName>
        <fullName evidence="3">Uncharacterized protein</fullName>
    </submittedName>
</protein>
<dbReference type="EMBL" id="KL197719">
    <property type="protein sequence ID" value="KDQ57801.1"/>
    <property type="molecule type" value="Genomic_DNA"/>
</dbReference>
<name>A0A067Q5D2_9AGAM</name>
<keyword evidence="2" id="KW-1133">Transmembrane helix</keyword>
<evidence type="ECO:0000256" key="2">
    <source>
        <dbReference type="SAM" id="Phobius"/>
    </source>
</evidence>
<keyword evidence="2" id="KW-0472">Membrane</keyword>
<proteinExistence type="predicted"/>
<dbReference type="Proteomes" id="UP000027265">
    <property type="component" value="Unassembled WGS sequence"/>
</dbReference>
<dbReference type="OrthoDB" id="3363417at2759"/>
<feature type="region of interest" description="Disordered" evidence="1">
    <location>
        <begin position="98"/>
        <end position="117"/>
    </location>
</feature>
<gene>
    <name evidence="3" type="ORF">JAAARDRAFT_35491</name>
</gene>
<feature type="compositionally biased region" description="Low complexity" evidence="1">
    <location>
        <begin position="191"/>
        <end position="203"/>
    </location>
</feature>
<sequence length="227" mass="25024">MSASSVSIISTPRIVWDWYVQYLVFYESGSWVDKTASTFRVLAFLLVSPFMILTLLDVASYLIARTLGVIDDTKASTSDTTEKTEAMLKHSTPTILVQDESSTPASESETNFDLRPSSYNAHNTADQLHMNAAPEEPKAYFVTPTEESMKLSGVGVFSPAASRSPSPTIERRTRKMVAPQTLGSKGGQDVSWQSSLSSSSGDSTFTMVERESSPEDAFILRRNKRRT</sequence>
<evidence type="ECO:0000313" key="4">
    <source>
        <dbReference type="Proteomes" id="UP000027265"/>
    </source>
</evidence>
<evidence type="ECO:0000256" key="1">
    <source>
        <dbReference type="SAM" id="MobiDB-lite"/>
    </source>
</evidence>
<dbReference type="AlphaFoldDB" id="A0A067Q5D2"/>
<feature type="region of interest" description="Disordered" evidence="1">
    <location>
        <begin position="156"/>
        <end position="227"/>
    </location>
</feature>
<keyword evidence="2" id="KW-0812">Transmembrane</keyword>
<dbReference type="HOGENOM" id="CLU_071669_1_0_1"/>
<reference evidence="4" key="1">
    <citation type="journal article" date="2014" name="Proc. Natl. Acad. Sci. U.S.A.">
        <title>Extensive sampling of basidiomycete genomes demonstrates inadequacy of the white-rot/brown-rot paradigm for wood decay fungi.</title>
        <authorList>
            <person name="Riley R."/>
            <person name="Salamov A.A."/>
            <person name="Brown D.W."/>
            <person name="Nagy L.G."/>
            <person name="Floudas D."/>
            <person name="Held B.W."/>
            <person name="Levasseur A."/>
            <person name="Lombard V."/>
            <person name="Morin E."/>
            <person name="Otillar R."/>
            <person name="Lindquist E.A."/>
            <person name="Sun H."/>
            <person name="LaButti K.M."/>
            <person name="Schmutz J."/>
            <person name="Jabbour D."/>
            <person name="Luo H."/>
            <person name="Baker S.E."/>
            <person name="Pisabarro A.G."/>
            <person name="Walton J.D."/>
            <person name="Blanchette R.A."/>
            <person name="Henrissat B."/>
            <person name="Martin F."/>
            <person name="Cullen D."/>
            <person name="Hibbett D.S."/>
            <person name="Grigoriev I.V."/>
        </authorList>
    </citation>
    <scope>NUCLEOTIDE SEQUENCE [LARGE SCALE GENOMIC DNA]</scope>
    <source>
        <strain evidence="4">MUCL 33604</strain>
    </source>
</reference>
<dbReference type="InParanoid" id="A0A067Q5D2"/>
<accession>A0A067Q5D2</accession>